<feature type="domain" description="Type II/III secretion system secretin-like" evidence="10">
    <location>
        <begin position="421"/>
        <end position="586"/>
    </location>
</feature>
<dbReference type="InterPro" id="IPR038591">
    <property type="entry name" value="NolW-like_sf"/>
</dbReference>
<keyword evidence="6" id="KW-0653">Protein transport</keyword>
<dbReference type="GO" id="GO:0015628">
    <property type="term" value="P:protein secretion by the type II secretion system"/>
    <property type="evidence" value="ECO:0007669"/>
    <property type="project" value="InterPro"/>
</dbReference>
<organism evidence="12 13">
    <name type="scientific">Solilutibacter silvestris</name>
    <dbReference type="NCBI Taxonomy" id="1645665"/>
    <lineage>
        <taxon>Bacteria</taxon>
        <taxon>Pseudomonadati</taxon>
        <taxon>Pseudomonadota</taxon>
        <taxon>Gammaproteobacteria</taxon>
        <taxon>Lysobacterales</taxon>
        <taxon>Lysobacteraceae</taxon>
        <taxon>Solilutibacter</taxon>
    </lineage>
</organism>
<sequence>MLGQKYAISTGVQGTVTLNTPKPVTHAEALQLLETVLSWNNARMIYSGGRYNIVPADQALNSGMVSPRGSTAAYGYQVRPERLRYVSANEMKKILEPYARPNAIVSVDSMRNIITLAGTPAELANYERTIQTFDIDWMASMSVGVYPLQSGNAAKVVTDLERVFGEQSHTPGAGMFRFMPLESANAVMVIAAQPNQLDRIQTWIDRLDGGGGGGSRLYTQELRYISARDLAQRLAEVFGGGNNQNGQVPTSSLMPGLQSTQIGDSAMDTATSSAPITGTNGASSGGAPIGQMTLPQRNGGAASASFKVGRDDVGVSAVDENNALLVRASPAAWKSIREVIEKLDVMPLQVHIEAQVVEVKLTGDLKYGVNWYFGNLIADPVLRAAATARNAMAVVGGSNEGDGNGLVLNYVGGNSVAVINALDKVTDVHLLQTPSVIVRNNTEATLNVGSRIPIASVTVNPGTGSSTNTYSQVQYMDTGTILKVRPRVTRDGMVFLDLVQEVSSPGSVADAYGNVRIDTRRLRTEAAVQSGDTVMLAGLISDGVTHGSSGIPGLSRIPVIGGLFGTKQQLAERSEIIILLTPTLIRDPMEARKLTDEYGQKFRGMDPIRNQRKQTH</sequence>
<name>A0A2K1Q492_9GAMM</name>
<dbReference type="Pfam" id="PF03958">
    <property type="entry name" value="Secretin_N"/>
    <property type="match status" value="3"/>
</dbReference>
<dbReference type="GO" id="GO:0015627">
    <property type="term" value="C:type II protein secretion system complex"/>
    <property type="evidence" value="ECO:0007669"/>
    <property type="project" value="InterPro"/>
</dbReference>
<evidence type="ECO:0000256" key="7">
    <source>
        <dbReference type="ARBA" id="ARBA00023136"/>
    </source>
</evidence>
<evidence type="ECO:0000313" key="13">
    <source>
        <dbReference type="Proteomes" id="UP000236220"/>
    </source>
</evidence>
<dbReference type="InterPro" id="IPR005644">
    <property type="entry name" value="NolW-like"/>
</dbReference>
<feature type="domain" description="NolW-like" evidence="11">
    <location>
        <begin position="82"/>
        <end position="138"/>
    </location>
</feature>
<reference evidence="12 13" key="1">
    <citation type="submission" date="2017-08" db="EMBL/GenBank/DDBJ databases">
        <title>Lysobacter sylvestris genome.</title>
        <authorList>
            <person name="Zhang D.-C."/>
            <person name="Albuquerque L."/>
            <person name="Franca L."/>
            <person name="Froufe H.J.C."/>
            <person name="Barroso C."/>
            <person name="Egas C."/>
            <person name="Da Costa M."/>
            <person name="Margesin R."/>
        </authorList>
    </citation>
    <scope>NUCLEOTIDE SEQUENCE [LARGE SCALE GENOMIC DNA]</scope>
    <source>
        <strain evidence="12 13">AM20-91</strain>
    </source>
</reference>
<evidence type="ECO:0000259" key="11">
    <source>
        <dbReference type="Pfam" id="PF03958"/>
    </source>
</evidence>
<evidence type="ECO:0000256" key="2">
    <source>
        <dbReference type="ARBA" id="ARBA00006980"/>
    </source>
</evidence>
<dbReference type="InterPro" id="IPR004846">
    <property type="entry name" value="T2SS/T3SS_dom"/>
</dbReference>
<dbReference type="GO" id="GO:0009279">
    <property type="term" value="C:cell outer membrane"/>
    <property type="evidence" value="ECO:0007669"/>
    <property type="project" value="UniProtKB-SubCell"/>
</dbReference>
<dbReference type="EMBL" id="NPZB01000001">
    <property type="protein sequence ID" value="PNS09844.1"/>
    <property type="molecule type" value="Genomic_DNA"/>
</dbReference>
<dbReference type="AlphaFoldDB" id="A0A2K1Q492"/>
<comment type="caution">
    <text evidence="12">The sequence shown here is derived from an EMBL/GenBank/DDBJ whole genome shotgun (WGS) entry which is preliminary data.</text>
</comment>
<feature type="domain" description="NolW-like" evidence="11">
    <location>
        <begin position="222"/>
        <end position="349"/>
    </location>
</feature>
<dbReference type="Pfam" id="PF00263">
    <property type="entry name" value="Secretin"/>
    <property type="match status" value="1"/>
</dbReference>
<evidence type="ECO:0000256" key="9">
    <source>
        <dbReference type="RuleBase" id="RU004004"/>
    </source>
</evidence>
<keyword evidence="13" id="KW-1185">Reference proteome</keyword>
<keyword evidence="4" id="KW-1134">Transmembrane beta strand</keyword>
<keyword evidence="3 9" id="KW-0813">Transport</keyword>
<keyword evidence="8" id="KW-0998">Cell outer membrane</keyword>
<dbReference type="NCBIfam" id="TIGR02517">
    <property type="entry name" value="type_II_gspD"/>
    <property type="match status" value="1"/>
</dbReference>
<protein>
    <submittedName>
        <fullName evidence="12">Type II secretion system protein D</fullName>
    </submittedName>
</protein>
<comment type="subcellular location">
    <subcellularLocation>
        <location evidence="1 9">Cell outer membrane</location>
    </subcellularLocation>
</comment>
<evidence type="ECO:0000256" key="8">
    <source>
        <dbReference type="ARBA" id="ARBA00023237"/>
    </source>
</evidence>
<dbReference type="Gene3D" id="3.30.1370.120">
    <property type="match status" value="3"/>
</dbReference>
<dbReference type="PANTHER" id="PTHR30332">
    <property type="entry name" value="PROBABLE GENERAL SECRETION PATHWAY PROTEIN D"/>
    <property type="match status" value="1"/>
</dbReference>
<dbReference type="InterPro" id="IPR013356">
    <property type="entry name" value="T2SS_GspD"/>
</dbReference>
<keyword evidence="5" id="KW-0732">Signal</keyword>
<evidence type="ECO:0000256" key="3">
    <source>
        <dbReference type="ARBA" id="ARBA00022448"/>
    </source>
</evidence>
<comment type="similarity">
    <text evidence="2">Belongs to the bacterial secretin family. GSP D subfamily.</text>
</comment>
<evidence type="ECO:0000313" key="12">
    <source>
        <dbReference type="EMBL" id="PNS09844.1"/>
    </source>
</evidence>
<gene>
    <name evidence="12" type="ORF">Lysil_1473</name>
</gene>
<dbReference type="InterPro" id="IPR004845">
    <property type="entry name" value="T2SS_GspD_CS"/>
</dbReference>
<evidence type="ECO:0000259" key="10">
    <source>
        <dbReference type="Pfam" id="PF00263"/>
    </source>
</evidence>
<dbReference type="InterPro" id="IPR050810">
    <property type="entry name" value="Bact_Secretion_Sys_Channel"/>
</dbReference>
<feature type="domain" description="NolW-like" evidence="11">
    <location>
        <begin position="144"/>
        <end position="208"/>
    </location>
</feature>
<accession>A0A2K1Q492</accession>
<dbReference type="PRINTS" id="PR00811">
    <property type="entry name" value="BCTERIALGSPD"/>
</dbReference>
<keyword evidence="4" id="KW-0812">Transmembrane</keyword>
<dbReference type="PANTHER" id="PTHR30332:SF25">
    <property type="entry name" value="SECRETIN XPSD"/>
    <property type="match status" value="1"/>
</dbReference>
<dbReference type="InterPro" id="IPR001775">
    <property type="entry name" value="GspD/PilQ"/>
</dbReference>
<evidence type="ECO:0000256" key="4">
    <source>
        <dbReference type="ARBA" id="ARBA00022452"/>
    </source>
</evidence>
<dbReference type="Proteomes" id="UP000236220">
    <property type="component" value="Unassembled WGS sequence"/>
</dbReference>
<keyword evidence="7" id="KW-0472">Membrane</keyword>
<proteinExistence type="inferred from homology"/>
<evidence type="ECO:0000256" key="1">
    <source>
        <dbReference type="ARBA" id="ARBA00004442"/>
    </source>
</evidence>
<evidence type="ECO:0000256" key="5">
    <source>
        <dbReference type="ARBA" id="ARBA00022729"/>
    </source>
</evidence>
<evidence type="ECO:0000256" key="6">
    <source>
        <dbReference type="ARBA" id="ARBA00022927"/>
    </source>
</evidence>
<dbReference type="PROSITE" id="PS00875">
    <property type="entry name" value="T2SP_D"/>
    <property type="match status" value="1"/>
</dbReference>